<feature type="domain" description="ABC transporter" evidence="9">
    <location>
        <begin position="264"/>
        <end position="507"/>
    </location>
</feature>
<dbReference type="InterPro" id="IPR027417">
    <property type="entry name" value="P-loop_NTPase"/>
</dbReference>
<keyword evidence="4" id="KW-0677">Repeat</keyword>
<dbReference type="SMART" id="SM00382">
    <property type="entry name" value="AAA"/>
    <property type="match status" value="2"/>
</dbReference>
<keyword evidence="11" id="KW-1185">Reference proteome</keyword>
<dbReference type="EMBL" id="PGFB01000001">
    <property type="protein sequence ID" value="PJJ65154.1"/>
    <property type="molecule type" value="Genomic_DNA"/>
</dbReference>
<dbReference type="AlphaFoldDB" id="A0A2M9C3Q1"/>
<dbReference type="RefSeq" id="WP_100343081.1">
    <property type="nucleotide sequence ID" value="NZ_PGFB01000001.1"/>
</dbReference>
<dbReference type="PANTHER" id="PTHR43790:SF3">
    <property type="entry name" value="D-ALLOSE IMPORT ATP-BINDING PROTEIN ALSA-RELATED"/>
    <property type="match status" value="1"/>
</dbReference>
<keyword evidence="2" id="KW-1003">Cell membrane</keyword>
<evidence type="ECO:0000256" key="7">
    <source>
        <dbReference type="ARBA" id="ARBA00022967"/>
    </source>
</evidence>
<keyword evidence="1" id="KW-0813">Transport</keyword>
<dbReference type="Proteomes" id="UP000230161">
    <property type="component" value="Unassembled WGS sequence"/>
</dbReference>
<dbReference type="OrthoDB" id="39350at2"/>
<evidence type="ECO:0000313" key="10">
    <source>
        <dbReference type="EMBL" id="PJJ65154.1"/>
    </source>
</evidence>
<evidence type="ECO:0000256" key="3">
    <source>
        <dbReference type="ARBA" id="ARBA00022597"/>
    </source>
</evidence>
<protein>
    <submittedName>
        <fullName evidence="10">L-arabinose transport system ATP-binding protein</fullName>
    </submittedName>
</protein>
<comment type="caution">
    <text evidence="10">The sequence shown here is derived from an EMBL/GenBank/DDBJ whole genome shotgun (WGS) entry which is preliminary data.</text>
</comment>
<evidence type="ECO:0000256" key="5">
    <source>
        <dbReference type="ARBA" id="ARBA00022741"/>
    </source>
</evidence>
<dbReference type="PROSITE" id="PS50893">
    <property type="entry name" value="ABC_TRANSPORTER_2"/>
    <property type="match status" value="2"/>
</dbReference>
<reference evidence="10 11" key="1">
    <citation type="submission" date="2017-11" db="EMBL/GenBank/DDBJ databases">
        <title>Genomic Encyclopedia of Archaeal and Bacterial Type Strains, Phase II (KMG-II): From Individual Species to Whole Genera.</title>
        <authorList>
            <person name="Goeker M."/>
        </authorList>
    </citation>
    <scope>NUCLEOTIDE SEQUENCE [LARGE SCALE GENOMIC DNA]</scope>
    <source>
        <strain evidence="10 11">DSM 25625</strain>
    </source>
</reference>
<dbReference type="Pfam" id="PF00005">
    <property type="entry name" value="ABC_tran"/>
    <property type="match status" value="2"/>
</dbReference>
<keyword evidence="6 10" id="KW-0067">ATP-binding</keyword>
<evidence type="ECO:0000259" key="9">
    <source>
        <dbReference type="PROSITE" id="PS50893"/>
    </source>
</evidence>
<evidence type="ECO:0000313" key="11">
    <source>
        <dbReference type="Proteomes" id="UP000230161"/>
    </source>
</evidence>
<evidence type="ECO:0000256" key="1">
    <source>
        <dbReference type="ARBA" id="ARBA00022448"/>
    </source>
</evidence>
<sequence>MTIIDEQRRAGAPAPTLSLRDIRKQFGPVKALQGISLEFHGGEVVGLLGENGAGKSTLLRTLSGDYQPDSGQLFIDGEEIVFRSPREAHEHGIHVVYQEPELVPELTVAENLSLGSLPSRAHLVSPRETLEVARRLIEEQGFGGTLDPDQLVSSCSPAQRQCIEILKAVRDNVRLLCLDEPTSSLSEDESQRLWALMERLRSTGTAIIYVSHRMAEIIRLCQRVAIMRDGELVAESEAGELTEADMIRMMVGRPLSRMFPSRETEAGAVIVEMHGVTTSHVSDIDLHVRAGEIVGLAGLVGAGRTEVAQALYGMDPILAGSIAVEGRTMRLSTPAQAIKAGIGLSPEDRKGQGLFLERSVSDNISLTRLRSLSRFHVVRRAAESELVAGMIKRMRVKTRTPESLARTLSGGNQQKVLLSRWVAVKPKLLILDEPTRGIDVGAKAEIYHLIDELTRDGMAVLIISSEMPELIGLADRILVMREGRIVGQLAGDEATEEDILRLALGSDEEQS</sequence>
<dbReference type="InterPro" id="IPR050107">
    <property type="entry name" value="ABC_carbohydrate_import_ATPase"/>
</dbReference>
<dbReference type="CDD" id="cd03215">
    <property type="entry name" value="ABC_Carb_Monos_II"/>
    <property type="match status" value="1"/>
</dbReference>
<keyword evidence="5" id="KW-0547">Nucleotide-binding</keyword>
<dbReference type="Gene3D" id="3.40.50.300">
    <property type="entry name" value="P-loop containing nucleotide triphosphate hydrolases"/>
    <property type="match status" value="2"/>
</dbReference>
<organism evidence="10 11">
    <name type="scientific">Compostimonas suwonensis</name>
    <dbReference type="NCBI Taxonomy" id="1048394"/>
    <lineage>
        <taxon>Bacteria</taxon>
        <taxon>Bacillati</taxon>
        <taxon>Actinomycetota</taxon>
        <taxon>Actinomycetes</taxon>
        <taxon>Micrococcales</taxon>
        <taxon>Microbacteriaceae</taxon>
        <taxon>Compostimonas</taxon>
    </lineage>
</organism>
<gene>
    <name evidence="10" type="ORF">CLV54_0183</name>
</gene>
<dbReference type="GO" id="GO:0016887">
    <property type="term" value="F:ATP hydrolysis activity"/>
    <property type="evidence" value="ECO:0007669"/>
    <property type="project" value="InterPro"/>
</dbReference>
<dbReference type="CDD" id="cd03216">
    <property type="entry name" value="ABC_Carb_Monos_I"/>
    <property type="match status" value="1"/>
</dbReference>
<evidence type="ECO:0000256" key="6">
    <source>
        <dbReference type="ARBA" id="ARBA00022840"/>
    </source>
</evidence>
<dbReference type="InterPro" id="IPR003439">
    <property type="entry name" value="ABC_transporter-like_ATP-bd"/>
</dbReference>
<dbReference type="InterPro" id="IPR017871">
    <property type="entry name" value="ABC_transporter-like_CS"/>
</dbReference>
<name>A0A2M9C3Q1_9MICO</name>
<evidence type="ECO:0000256" key="8">
    <source>
        <dbReference type="ARBA" id="ARBA00023136"/>
    </source>
</evidence>
<dbReference type="GO" id="GO:0005524">
    <property type="term" value="F:ATP binding"/>
    <property type="evidence" value="ECO:0007669"/>
    <property type="project" value="UniProtKB-KW"/>
</dbReference>
<accession>A0A2M9C3Q1</accession>
<dbReference type="PROSITE" id="PS00211">
    <property type="entry name" value="ABC_TRANSPORTER_1"/>
    <property type="match status" value="1"/>
</dbReference>
<evidence type="ECO:0000256" key="2">
    <source>
        <dbReference type="ARBA" id="ARBA00022475"/>
    </source>
</evidence>
<dbReference type="SUPFAM" id="SSF52540">
    <property type="entry name" value="P-loop containing nucleoside triphosphate hydrolases"/>
    <property type="match status" value="2"/>
</dbReference>
<dbReference type="InterPro" id="IPR003593">
    <property type="entry name" value="AAA+_ATPase"/>
</dbReference>
<keyword evidence="7" id="KW-1278">Translocase</keyword>
<keyword evidence="3" id="KW-0762">Sugar transport</keyword>
<feature type="domain" description="ABC transporter" evidence="9">
    <location>
        <begin position="17"/>
        <end position="254"/>
    </location>
</feature>
<proteinExistence type="predicted"/>
<dbReference type="PANTHER" id="PTHR43790">
    <property type="entry name" value="CARBOHYDRATE TRANSPORT ATP-BINDING PROTEIN MG119-RELATED"/>
    <property type="match status" value="1"/>
</dbReference>
<keyword evidence="8" id="KW-0472">Membrane</keyword>
<evidence type="ECO:0000256" key="4">
    <source>
        <dbReference type="ARBA" id="ARBA00022737"/>
    </source>
</evidence>